<evidence type="ECO:0008006" key="4">
    <source>
        <dbReference type="Google" id="ProtNLM"/>
    </source>
</evidence>
<organism evidence="2 3">
    <name type="scientific">Petrolisthes manimaculis</name>
    <dbReference type="NCBI Taxonomy" id="1843537"/>
    <lineage>
        <taxon>Eukaryota</taxon>
        <taxon>Metazoa</taxon>
        <taxon>Ecdysozoa</taxon>
        <taxon>Arthropoda</taxon>
        <taxon>Crustacea</taxon>
        <taxon>Multicrustacea</taxon>
        <taxon>Malacostraca</taxon>
        <taxon>Eumalacostraca</taxon>
        <taxon>Eucarida</taxon>
        <taxon>Decapoda</taxon>
        <taxon>Pleocyemata</taxon>
        <taxon>Anomura</taxon>
        <taxon>Galatheoidea</taxon>
        <taxon>Porcellanidae</taxon>
        <taxon>Petrolisthes</taxon>
    </lineage>
</organism>
<evidence type="ECO:0000256" key="1">
    <source>
        <dbReference type="SAM" id="Coils"/>
    </source>
</evidence>
<dbReference type="EMBL" id="JAWZYT010002126">
    <property type="protein sequence ID" value="KAK4306469.1"/>
    <property type="molecule type" value="Genomic_DNA"/>
</dbReference>
<keyword evidence="1" id="KW-0175">Coiled coil</keyword>
<gene>
    <name evidence="2" type="ORF">Pmani_021710</name>
</gene>
<evidence type="ECO:0000313" key="2">
    <source>
        <dbReference type="EMBL" id="KAK4306469.1"/>
    </source>
</evidence>
<comment type="caution">
    <text evidence="2">The sequence shown here is derived from an EMBL/GenBank/DDBJ whole genome shotgun (WGS) entry which is preliminary data.</text>
</comment>
<proteinExistence type="predicted"/>
<protein>
    <recommendedName>
        <fullName evidence="4">Death domain-containing protein</fullName>
    </recommendedName>
</protein>
<sequence length="376" mass="43778">MAHQHTSNRKMRPENLKAKQDMEEEIARLEEEEQCNRKYEWFDDAVEINIWKYIDINYDIIMDFATREDLERWDLLADKLGLSGIYIDHCKKYNRQYPTIEVFRALYMMQDKAEMSLREVLDALKDLNHHNILRAVPWVKGIEKVMASNKQSSNSEVCKPNEKSDIVKFDVGQFSLNITEQPSVLVRGENQGTVSKAILVNRKPSQPCQGLVVMLVFAQDSRDAAQRVARQLRSPESERGVVQVLQLTGDITNAVAMNLRTDPFNCIHKWFKQVRFIVPVLSPQLLAQTQNHDVGEKESKDHIYNRFVYRMMQDQYVNNGSRNTRCRAVCPDVHHEQVMRNKLVRGNGLFQLHWKCSSSEQVEEFANILLSDYNNS</sequence>
<dbReference type="Proteomes" id="UP001292094">
    <property type="component" value="Unassembled WGS sequence"/>
</dbReference>
<evidence type="ECO:0000313" key="3">
    <source>
        <dbReference type="Proteomes" id="UP001292094"/>
    </source>
</evidence>
<keyword evidence="3" id="KW-1185">Reference proteome</keyword>
<name>A0AAE1U572_9EUCA</name>
<accession>A0AAE1U572</accession>
<dbReference type="CDD" id="cd01670">
    <property type="entry name" value="Death"/>
    <property type="match status" value="1"/>
</dbReference>
<dbReference type="AlphaFoldDB" id="A0AAE1U572"/>
<feature type="coiled-coil region" evidence="1">
    <location>
        <begin position="12"/>
        <end position="39"/>
    </location>
</feature>
<reference evidence="2" key="1">
    <citation type="submission" date="2023-11" db="EMBL/GenBank/DDBJ databases">
        <title>Genome assemblies of two species of porcelain crab, Petrolisthes cinctipes and Petrolisthes manimaculis (Anomura: Porcellanidae).</title>
        <authorList>
            <person name="Angst P."/>
        </authorList>
    </citation>
    <scope>NUCLEOTIDE SEQUENCE</scope>
    <source>
        <strain evidence="2">PB745_02</strain>
        <tissue evidence="2">Gill</tissue>
    </source>
</reference>